<feature type="transmembrane region" description="Helical" evidence="1">
    <location>
        <begin position="62"/>
        <end position="83"/>
    </location>
</feature>
<sequence>GRGQGSAEQLTEYVDTAPLRPQSTSLARRKGPVLRLGIAGAVAPILPVVGIRKWLYDSLQPFHEALGITVLVVGLLMALPVLLMAKHLRMSRPKYAKLVLVLMLTADTAAMLLLTRILPFRMGLLSCLLYGLPSALIACAVVLRSRLAVSATLAGLVAFCALAAPIRTWQQHIAAQEWLQTTGVPSRAMVQVVNFPGMEQEAYTWDGKQLTAMFDYPFGPQQIWMAAETVTQGNVNPCGPLLTADGDATSTESPPCTQEAPGLWYRGTPDKANGYVLQRDGVTISVTGGVWPNTGKSQAAYTVERKAALQHLVLAAHPATDAELWPHMRSERLTLRSFLLL</sequence>
<reference evidence="2" key="1">
    <citation type="submission" date="2024-01" db="EMBL/GenBank/DDBJ databases">
        <title>First draft genome sequence data of TA4-1, the type strain of Gram-positive actinobacterium Streptomyces chiangmaiensis.</title>
        <authorList>
            <person name="Yasawong M."/>
            <person name="Nantapong N."/>
        </authorList>
    </citation>
    <scope>NUCLEOTIDE SEQUENCE</scope>
    <source>
        <strain evidence="2">TA4-1</strain>
    </source>
</reference>
<proteinExistence type="predicted"/>
<keyword evidence="1" id="KW-1133">Transmembrane helix</keyword>
<feature type="transmembrane region" description="Helical" evidence="1">
    <location>
        <begin position="33"/>
        <end position="56"/>
    </location>
</feature>
<feature type="transmembrane region" description="Helical" evidence="1">
    <location>
        <begin position="95"/>
        <end position="114"/>
    </location>
</feature>
<keyword evidence="1" id="KW-0472">Membrane</keyword>
<dbReference type="Proteomes" id="UP001333996">
    <property type="component" value="Unassembled WGS sequence"/>
</dbReference>
<protein>
    <submittedName>
        <fullName evidence="2">Uncharacterized protein</fullName>
    </submittedName>
</protein>
<accession>A0ABU7FXG1</accession>
<keyword evidence="1" id="KW-0812">Transmembrane</keyword>
<organism evidence="2 3">
    <name type="scientific">Streptomyces chiangmaiensis</name>
    <dbReference type="NCBI Taxonomy" id="766497"/>
    <lineage>
        <taxon>Bacteria</taxon>
        <taxon>Bacillati</taxon>
        <taxon>Actinomycetota</taxon>
        <taxon>Actinomycetes</taxon>
        <taxon>Kitasatosporales</taxon>
        <taxon>Streptomycetaceae</taxon>
        <taxon>Streptomyces</taxon>
    </lineage>
</organism>
<dbReference type="RefSeq" id="WP_329512953.1">
    <property type="nucleotide sequence ID" value="NZ_JAYWVC010000438.1"/>
</dbReference>
<dbReference type="EMBL" id="JAYWVC010000438">
    <property type="protein sequence ID" value="MED7828619.1"/>
    <property type="molecule type" value="Genomic_DNA"/>
</dbReference>
<evidence type="ECO:0000313" key="2">
    <source>
        <dbReference type="EMBL" id="MED7828619.1"/>
    </source>
</evidence>
<feature type="transmembrane region" description="Helical" evidence="1">
    <location>
        <begin position="120"/>
        <end position="142"/>
    </location>
</feature>
<keyword evidence="3" id="KW-1185">Reference proteome</keyword>
<feature type="non-terminal residue" evidence="2">
    <location>
        <position position="1"/>
    </location>
</feature>
<comment type="caution">
    <text evidence="2">The sequence shown here is derived from an EMBL/GenBank/DDBJ whole genome shotgun (WGS) entry which is preliminary data.</text>
</comment>
<name>A0ABU7FXG1_9ACTN</name>
<feature type="transmembrane region" description="Helical" evidence="1">
    <location>
        <begin position="147"/>
        <end position="166"/>
    </location>
</feature>
<gene>
    <name evidence="2" type="ORF">VXC91_44010</name>
</gene>
<evidence type="ECO:0000313" key="3">
    <source>
        <dbReference type="Proteomes" id="UP001333996"/>
    </source>
</evidence>
<evidence type="ECO:0000256" key="1">
    <source>
        <dbReference type="SAM" id="Phobius"/>
    </source>
</evidence>